<organism evidence="2 3">
    <name type="scientific">Paspalum notatum var. saurae</name>
    <dbReference type="NCBI Taxonomy" id="547442"/>
    <lineage>
        <taxon>Eukaryota</taxon>
        <taxon>Viridiplantae</taxon>
        <taxon>Streptophyta</taxon>
        <taxon>Embryophyta</taxon>
        <taxon>Tracheophyta</taxon>
        <taxon>Spermatophyta</taxon>
        <taxon>Magnoliopsida</taxon>
        <taxon>Liliopsida</taxon>
        <taxon>Poales</taxon>
        <taxon>Poaceae</taxon>
        <taxon>PACMAD clade</taxon>
        <taxon>Panicoideae</taxon>
        <taxon>Andropogonodae</taxon>
        <taxon>Paspaleae</taxon>
        <taxon>Paspalinae</taxon>
        <taxon>Paspalum</taxon>
    </lineage>
</organism>
<feature type="region of interest" description="Disordered" evidence="1">
    <location>
        <begin position="25"/>
        <end position="61"/>
    </location>
</feature>
<proteinExistence type="predicted"/>
<sequence>MVVPSLNHPRQGTKMHIKQLKICQGSKMESTGQSGQVGRPGAWSPDPLTGSANPKLSRPAF</sequence>
<evidence type="ECO:0000256" key="1">
    <source>
        <dbReference type="SAM" id="MobiDB-lite"/>
    </source>
</evidence>
<keyword evidence="3" id="KW-1185">Reference proteome</keyword>
<protein>
    <submittedName>
        <fullName evidence="2">Uncharacterized protein</fullName>
    </submittedName>
</protein>
<reference evidence="2 3" key="1">
    <citation type="submission" date="2024-02" db="EMBL/GenBank/DDBJ databases">
        <title>High-quality chromosome-scale genome assembly of Pensacola bahiagrass (Paspalum notatum Flugge var. saurae).</title>
        <authorList>
            <person name="Vega J.M."/>
            <person name="Podio M."/>
            <person name="Orjuela J."/>
            <person name="Siena L.A."/>
            <person name="Pessino S.C."/>
            <person name="Combes M.C."/>
            <person name="Mariac C."/>
            <person name="Albertini E."/>
            <person name="Pupilli F."/>
            <person name="Ortiz J.P.A."/>
            <person name="Leblanc O."/>
        </authorList>
    </citation>
    <scope>NUCLEOTIDE SEQUENCE [LARGE SCALE GENOMIC DNA]</scope>
    <source>
        <strain evidence="2">R1</strain>
        <tissue evidence="2">Leaf</tissue>
    </source>
</reference>
<feature type="compositionally biased region" description="Polar residues" evidence="1">
    <location>
        <begin position="27"/>
        <end position="36"/>
    </location>
</feature>
<accession>A0AAQ3T098</accession>
<gene>
    <name evidence="2" type="ORF">U9M48_013823</name>
</gene>
<dbReference type="AlphaFoldDB" id="A0AAQ3T098"/>
<dbReference type="Proteomes" id="UP001341281">
    <property type="component" value="Chromosome 03"/>
</dbReference>
<evidence type="ECO:0000313" key="3">
    <source>
        <dbReference type="Proteomes" id="UP001341281"/>
    </source>
</evidence>
<evidence type="ECO:0000313" key="2">
    <source>
        <dbReference type="EMBL" id="WVZ64275.1"/>
    </source>
</evidence>
<dbReference type="EMBL" id="CP144747">
    <property type="protein sequence ID" value="WVZ64275.1"/>
    <property type="molecule type" value="Genomic_DNA"/>
</dbReference>
<name>A0AAQ3T098_PASNO</name>